<accession>A0AA38C406</accession>
<keyword evidence="2" id="KW-1185">Reference proteome</keyword>
<evidence type="ECO:0000313" key="1">
    <source>
        <dbReference type="EMBL" id="KAH9293330.1"/>
    </source>
</evidence>
<protein>
    <submittedName>
        <fullName evidence="1">Uncharacterized protein</fullName>
    </submittedName>
</protein>
<feature type="non-terminal residue" evidence="1">
    <location>
        <position position="56"/>
    </location>
</feature>
<sequence>MVETAGATEVADVAVKAGVGPSCDTTGDKIGEVTMVGGGTEVEVVIRDGDKDTGMS</sequence>
<dbReference type="AlphaFoldDB" id="A0AA38C406"/>
<proteinExistence type="predicted"/>
<dbReference type="EMBL" id="JAHRHJ020001263">
    <property type="protein sequence ID" value="KAH9293330.1"/>
    <property type="molecule type" value="Genomic_DNA"/>
</dbReference>
<organism evidence="1 2">
    <name type="scientific">Taxus chinensis</name>
    <name type="common">Chinese yew</name>
    <name type="synonym">Taxus wallichiana var. chinensis</name>
    <dbReference type="NCBI Taxonomy" id="29808"/>
    <lineage>
        <taxon>Eukaryota</taxon>
        <taxon>Viridiplantae</taxon>
        <taxon>Streptophyta</taxon>
        <taxon>Embryophyta</taxon>
        <taxon>Tracheophyta</taxon>
        <taxon>Spermatophyta</taxon>
        <taxon>Pinopsida</taxon>
        <taxon>Pinidae</taxon>
        <taxon>Conifers II</taxon>
        <taxon>Cupressales</taxon>
        <taxon>Taxaceae</taxon>
        <taxon>Taxus</taxon>
    </lineage>
</organism>
<name>A0AA38C406_TAXCH</name>
<reference evidence="1 2" key="1">
    <citation type="journal article" date="2021" name="Nat. Plants">
        <title>The Taxus genome provides insights into paclitaxel biosynthesis.</title>
        <authorList>
            <person name="Xiong X."/>
            <person name="Gou J."/>
            <person name="Liao Q."/>
            <person name="Li Y."/>
            <person name="Zhou Q."/>
            <person name="Bi G."/>
            <person name="Li C."/>
            <person name="Du R."/>
            <person name="Wang X."/>
            <person name="Sun T."/>
            <person name="Guo L."/>
            <person name="Liang H."/>
            <person name="Lu P."/>
            <person name="Wu Y."/>
            <person name="Zhang Z."/>
            <person name="Ro D.K."/>
            <person name="Shang Y."/>
            <person name="Huang S."/>
            <person name="Yan J."/>
        </authorList>
    </citation>
    <scope>NUCLEOTIDE SEQUENCE [LARGE SCALE GENOMIC DNA]</scope>
    <source>
        <strain evidence="1">Ta-2019</strain>
    </source>
</reference>
<evidence type="ECO:0000313" key="2">
    <source>
        <dbReference type="Proteomes" id="UP000824469"/>
    </source>
</evidence>
<gene>
    <name evidence="1" type="ORF">KI387_041466</name>
</gene>
<feature type="non-terminal residue" evidence="1">
    <location>
        <position position="1"/>
    </location>
</feature>
<dbReference type="Proteomes" id="UP000824469">
    <property type="component" value="Unassembled WGS sequence"/>
</dbReference>
<comment type="caution">
    <text evidence="1">The sequence shown here is derived from an EMBL/GenBank/DDBJ whole genome shotgun (WGS) entry which is preliminary data.</text>
</comment>